<dbReference type="GO" id="GO:0016787">
    <property type="term" value="F:hydrolase activity"/>
    <property type="evidence" value="ECO:0007669"/>
    <property type="project" value="UniProtKB-KW"/>
</dbReference>
<accession>A0A7X2IZ27</accession>
<dbReference type="AlphaFoldDB" id="A0A7X2IZ27"/>
<reference evidence="1 2" key="1">
    <citation type="submission" date="2019-11" db="EMBL/GenBank/DDBJ databases">
        <title>Bacillus lacus genome.</title>
        <authorList>
            <person name="Allen C.J."/>
            <person name="Newman J.D."/>
        </authorList>
    </citation>
    <scope>NUCLEOTIDE SEQUENCE [LARGE SCALE GENOMIC DNA]</scope>
    <source>
        <strain evidence="1 2">KCTC 33946</strain>
    </source>
</reference>
<protein>
    <submittedName>
        <fullName evidence="1">Hydrolase</fullName>
    </submittedName>
</protein>
<proteinExistence type="predicted"/>
<evidence type="ECO:0000313" key="2">
    <source>
        <dbReference type="Proteomes" id="UP000448867"/>
    </source>
</evidence>
<dbReference type="OrthoDB" id="2706506at2"/>
<dbReference type="Proteomes" id="UP000448867">
    <property type="component" value="Unassembled WGS sequence"/>
</dbReference>
<evidence type="ECO:0000313" key="1">
    <source>
        <dbReference type="EMBL" id="MRX72436.1"/>
    </source>
</evidence>
<keyword evidence="2" id="KW-1185">Reference proteome</keyword>
<dbReference type="EMBL" id="WKKI01000015">
    <property type="protein sequence ID" value="MRX72436.1"/>
    <property type="molecule type" value="Genomic_DNA"/>
</dbReference>
<gene>
    <name evidence="1" type="ORF">GJU40_09760</name>
</gene>
<name>A0A7X2IZ27_9BACI</name>
<organism evidence="1 2">
    <name type="scientific">Metabacillus lacus</name>
    <dbReference type="NCBI Taxonomy" id="1983721"/>
    <lineage>
        <taxon>Bacteria</taxon>
        <taxon>Bacillati</taxon>
        <taxon>Bacillota</taxon>
        <taxon>Bacilli</taxon>
        <taxon>Bacillales</taxon>
        <taxon>Bacillaceae</taxon>
        <taxon>Metabacillus</taxon>
    </lineage>
</organism>
<sequence length="119" mass="13889">MSSEKQTYYVDIGNMRVVEVPVESSTQNFKIFATPEEVSALRDMMSENLSAEKETFVRSHIPYREYHYDPENDHYDLAMKKIYAMIHDLGDEQAKSHVAEMGFVEDPKYTGNPEIDKFR</sequence>
<keyword evidence="1" id="KW-0378">Hydrolase</keyword>
<dbReference type="RefSeq" id="WP_154307592.1">
    <property type="nucleotide sequence ID" value="NZ_WKKI01000015.1"/>
</dbReference>
<comment type="caution">
    <text evidence="1">The sequence shown here is derived from an EMBL/GenBank/DDBJ whole genome shotgun (WGS) entry which is preliminary data.</text>
</comment>